<accession>A0ABU0E6Z4</accession>
<proteinExistence type="predicted"/>
<protein>
    <submittedName>
        <fullName evidence="8">Simple sugar transport system permease protein</fullName>
    </submittedName>
</protein>
<feature type="transmembrane region" description="Helical" evidence="7">
    <location>
        <begin position="328"/>
        <end position="347"/>
    </location>
</feature>
<feature type="transmembrane region" description="Helical" evidence="7">
    <location>
        <begin position="114"/>
        <end position="133"/>
    </location>
</feature>
<evidence type="ECO:0000256" key="2">
    <source>
        <dbReference type="ARBA" id="ARBA00022475"/>
    </source>
</evidence>
<feature type="transmembrane region" description="Helical" evidence="7">
    <location>
        <begin position="198"/>
        <end position="216"/>
    </location>
</feature>
<feature type="compositionally biased region" description="Basic and acidic residues" evidence="6">
    <location>
        <begin position="358"/>
        <end position="378"/>
    </location>
</feature>
<feature type="transmembrane region" description="Helical" evidence="7">
    <location>
        <begin position="88"/>
        <end position="108"/>
    </location>
</feature>
<feature type="transmembrane region" description="Helical" evidence="7">
    <location>
        <begin position="63"/>
        <end position="81"/>
    </location>
</feature>
<gene>
    <name evidence="8" type="ORF">J2S15_003416</name>
</gene>
<dbReference type="EMBL" id="JAUSUR010000007">
    <property type="protein sequence ID" value="MDQ0362662.1"/>
    <property type="molecule type" value="Genomic_DNA"/>
</dbReference>
<keyword evidence="9" id="KW-1185">Reference proteome</keyword>
<comment type="caution">
    <text evidence="8">The sequence shown here is derived from an EMBL/GenBank/DDBJ whole genome shotgun (WGS) entry which is preliminary data.</text>
</comment>
<evidence type="ECO:0000256" key="4">
    <source>
        <dbReference type="ARBA" id="ARBA00022989"/>
    </source>
</evidence>
<keyword evidence="8" id="KW-0762">Sugar transport</keyword>
<keyword evidence="5 7" id="KW-0472">Membrane</keyword>
<keyword evidence="4 7" id="KW-1133">Transmembrane helix</keyword>
<evidence type="ECO:0000256" key="7">
    <source>
        <dbReference type="SAM" id="Phobius"/>
    </source>
</evidence>
<feature type="transmembrane region" description="Helical" evidence="7">
    <location>
        <begin position="12"/>
        <end position="31"/>
    </location>
</feature>
<evidence type="ECO:0000256" key="3">
    <source>
        <dbReference type="ARBA" id="ARBA00022692"/>
    </source>
</evidence>
<keyword evidence="2" id="KW-1003">Cell membrane</keyword>
<evidence type="ECO:0000256" key="5">
    <source>
        <dbReference type="ARBA" id="ARBA00023136"/>
    </source>
</evidence>
<feature type="region of interest" description="Disordered" evidence="6">
    <location>
        <begin position="353"/>
        <end position="378"/>
    </location>
</feature>
<evidence type="ECO:0000256" key="6">
    <source>
        <dbReference type="SAM" id="MobiDB-lite"/>
    </source>
</evidence>
<dbReference type="InterPro" id="IPR001851">
    <property type="entry name" value="ABC_transp_permease"/>
</dbReference>
<dbReference type="PANTHER" id="PTHR47089:SF1">
    <property type="entry name" value="GUANOSINE ABC TRANSPORTER PERMEASE PROTEIN NUPP"/>
    <property type="match status" value="1"/>
</dbReference>
<dbReference type="RefSeq" id="WP_307410481.1">
    <property type="nucleotide sequence ID" value="NZ_JAUSUR010000007.1"/>
</dbReference>
<evidence type="ECO:0000313" key="9">
    <source>
        <dbReference type="Proteomes" id="UP001230220"/>
    </source>
</evidence>
<evidence type="ECO:0000313" key="8">
    <source>
        <dbReference type="EMBL" id="MDQ0362662.1"/>
    </source>
</evidence>
<reference evidence="8 9" key="1">
    <citation type="submission" date="2023-07" db="EMBL/GenBank/DDBJ databases">
        <title>Genomic Encyclopedia of Type Strains, Phase IV (KMG-IV): sequencing the most valuable type-strain genomes for metagenomic binning, comparative biology and taxonomic classification.</title>
        <authorList>
            <person name="Goeker M."/>
        </authorList>
    </citation>
    <scope>NUCLEOTIDE SEQUENCE [LARGE SCALE GENOMIC DNA]</scope>
    <source>
        <strain evidence="8 9">DSM 16784</strain>
    </source>
</reference>
<dbReference type="PANTHER" id="PTHR47089">
    <property type="entry name" value="ABC TRANSPORTER, PERMEASE PROTEIN"/>
    <property type="match status" value="1"/>
</dbReference>
<sequence>MKKTLSPIKISLISVGLGLVLGLIILVISGYSPMVLFNAMLRGLVGFTFDNFGNFNLRNTGEFIVSSLPIILTGLSVAFAYRTGMFNIGAEGQVMVGACASICVAILVPLPGVIHAIACVVAGALAGAIWGLIPGFLKSRYKINEVVVCIMLNYFGMYFSNFILKSLPGSSISKTVIIPESASLSSDFLSSITNNSRLNWGILIVGLAIFAYWFILNKTSFGFSLRATGFNEDAAQYAGMKTKRNVIYSMMIAGALAGLAGAVISLGTFNMGRVIGAFENYGFDGIAVAFVGAFNAIGIMLAGLLFGLLNVMAPLMQAAGVPKEINQIISAGIVLFVAMQYGIVLLLSKFGKKKKKPDKIEGDGNKIENDKVEGGVKA</sequence>
<keyword evidence="8" id="KW-0813">Transport</keyword>
<dbReference type="CDD" id="cd06580">
    <property type="entry name" value="TM_PBP1_transp_TpRbsC_like"/>
    <property type="match status" value="1"/>
</dbReference>
<feature type="transmembrane region" description="Helical" evidence="7">
    <location>
        <begin position="281"/>
        <end position="308"/>
    </location>
</feature>
<dbReference type="Pfam" id="PF02653">
    <property type="entry name" value="BPD_transp_2"/>
    <property type="match status" value="1"/>
</dbReference>
<dbReference type="Proteomes" id="UP001230220">
    <property type="component" value="Unassembled WGS sequence"/>
</dbReference>
<comment type="subcellular location">
    <subcellularLocation>
        <location evidence="1">Cell membrane</location>
        <topology evidence="1">Multi-pass membrane protein</topology>
    </subcellularLocation>
</comment>
<keyword evidence="3 7" id="KW-0812">Transmembrane</keyword>
<organism evidence="8 9">
    <name type="scientific">Breznakia pachnodae</name>
    <dbReference type="NCBI Taxonomy" id="265178"/>
    <lineage>
        <taxon>Bacteria</taxon>
        <taxon>Bacillati</taxon>
        <taxon>Bacillota</taxon>
        <taxon>Erysipelotrichia</taxon>
        <taxon>Erysipelotrichales</taxon>
        <taxon>Erysipelotrichaceae</taxon>
        <taxon>Breznakia</taxon>
    </lineage>
</organism>
<evidence type="ECO:0000256" key="1">
    <source>
        <dbReference type="ARBA" id="ARBA00004651"/>
    </source>
</evidence>
<feature type="transmembrane region" description="Helical" evidence="7">
    <location>
        <begin position="246"/>
        <end position="269"/>
    </location>
</feature>
<name>A0ABU0E6Z4_9FIRM</name>